<evidence type="ECO:0000313" key="2">
    <source>
        <dbReference type="Proteomes" id="UP000692954"/>
    </source>
</evidence>
<evidence type="ECO:0000313" key="1">
    <source>
        <dbReference type="EMBL" id="CAD8070252.1"/>
    </source>
</evidence>
<dbReference type="EMBL" id="CAJJDN010000026">
    <property type="protein sequence ID" value="CAD8070252.1"/>
    <property type="molecule type" value="Genomic_DNA"/>
</dbReference>
<name>A0A8S1LVE7_9CILI</name>
<accession>A0A8S1LVE7</accession>
<dbReference type="AlphaFoldDB" id="A0A8S1LVE7"/>
<gene>
    <name evidence="1" type="ORF">PSON_ATCC_30995.1.T0260296</name>
</gene>
<comment type="caution">
    <text evidence="1">The sequence shown here is derived from an EMBL/GenBank/DDBJ whole genome shotgun (WGS) entry which is preliminary data.</text>
</comment>
<keyword evidence="2" id="KW-1185">Reference proteome</keyword>
<sequence length="54" mass="6502">MKCQEFILLLDHLNLDKNCLIRLVQRSIYHKLKNLIDSDPNSNWTNRLSQLYQT</sequence>
<protein>
    <submittedName>
        <fullName evidence="1">Uncharacterized protein</fullName>
    </submittedName>
</protein>
<reference evidence="1" key="1">
    <citation type="submission" date="2021-01" db="EMBL/GenBank/DDBJ databases">
        <authorList>
            <consortium name="Genoscope - CEA"/>
            <person name="William W."/>
        </authorList>
    </citation>
    <scope>NUCLEOTIDE SEQUENCE</scope>
</reference>
<proteinExistence type="predicted"/>
<organism evidence="1 2">
    <name type="scientific">Paramecium sonneborni</name>
    <dbReference type="NCBI Taxonomy" id="65129"/>
    <lineage>
        <taxon>Eukaryota</taxon>
        <taxon>Sar</taxon>
        <taxon>Alveolata</taxon>
        <taxon>Ciliophora</taxon>
        <taxon>Intramacronucleata</taxon>
        <taxon>Oligohymenophorea</taxon>
        <taxon>Peniculida</taxon>
        <taxon>Parameciidae</taxon>
        <taxon>Paramecium</taxon>
    </lineage>
</organism>
<dbReference type="Proteomes" id="UP000692954">
    <property type="component" value="Unassembled WGS sequence"/>
</dbReference>